<organism evidence="8">
    <name type="scientific">Brassica campestris</name>
    <name type="common">Field mustard</name>
    <dbReference type="NCBI Taxonomy" id="3711"/>
    <lineage>
        <taxon>Eukaryota</taxon>
        <taxon>Viridiplantae</taxon>
        <taxon>Streptophyta</taxon>
        <taxon>Embryophyta</taxon>
        <taxon>Tracheophyta</taxon>
        <taxon>Spermatophyta</taxon>
        <taxon>Magnoliopsida</taxon>
        <taxon>eudicotyledons</taxon>
        <taxon>Gunneridae</taxon>
        <taxon>Pentapetalae</taxon>
        <taxon>rosids</taxon>
        <taxon>malvids</taxon>
        <taxon>Brassicales</taxon>
        <taxon>Brassicaceae</taxon>
        <taxon>Brassiceae</taxon>
        <taxon>Brassica</taxon>
    </lineage>
</organism>
<dbReference type="AlphaFoldDB" id="A0A3P6DKF7"/>
<dbReference type="InterPro" id="IPR036259">
    <property type="entry name" value="MFS_trans_sf"/>
</dbReference>
<feature type="transmembrane region" description="Helical" evidence="6">
    <location>
        <begin position="163"/>
        <end position="183"/>
    </location>
</feature>
<accession>A0A3P6DKF7</accession>
<gene>
    <name evidence="8" type="ORF">BRAA10T44445Z</name>
    <name evidence="7" type="ORF">BRAPAZ1V2_A10P24800.2</name>
</gene>
<protein>
    <recommendedName>
        <fullName evidence="9">Major facilitator superfamily (MFS) profile domain-containing protein</fullName>
    </recommendedName>
</protein>
<keyword evidence="5 6" id="KW-0472">Membrane</keyword>
<dbReference type="Proteomes" id="UP000694005">
    <property type="component" value="Chromosome A10"/>
</dbReference>
<feature type="transmembrane region" description="Helical" evidence="6">
    <location>
        <begin position="203"/>
        <end position="224"/>
    </location>
</feature>
<feature type="transmembrane region" description="Helical" evidence="6">
    <location>
        <begin position="121"/>
        <end position="143"/>
    </location>
</feature>
<dbReference type="GO" id="GO:0016020">
    <property type="term" value="C:membrane"/>
    <property type="evidence" value="ECO:0007669"/>
    <property type="project" value="UniProtKB-SubCell"/>
</dbReference>
<reference evidence="8" key="1">
    <citation type="submission" date="2018-11" db="EMBL/GenBank/DDBJ databases">
        <authorList>
            <consortium name="Genoscope - CEA"/>
            <person name="William W."/>
        </authorList>
    </citation>
    <scope>NUCLEOTIDE SEQUENCE</scope>
</reference>
<name>A0A3P6DKF7_BRACM</name>
<comment type="similarity">
    <text evidence="2">Belongs to the major facilitator superfamily. Proton-dependent oligopeptide transporter (POT/PTR) (TC 2.A.17) family.</text>
</comment>
<sequence length="369" mass="41480">MSYIQDTFGWVLGFAIPTGSMLLLIFLFLCGCGVYVYADQGLDLKSRPFQRIFDTIKGVVTRRSKFTLENNHDLNAMELELQGKPLCNCSNTEATSTATTKSLAGNESSKTGFSSLKTVKLFLRLLPIWTMLLMFAVIFQQPATFFTKQGMAMKRNIGPNFKIPPATLQSTITLSIILLMPLYDKVLIPMAKKISKNEKGITVMTRMGIGMFLSIIAIVIAALVERKRLKISKEMKTSPNSLEPLSIFWLLPQYILLGISDIFTVVGMQEFFYSEVPVRMRTMGFALYTSVFGVGSFVSAALISVIETYTKARGGEHNWFADDMSEARLDNYYWLLALTSAISFLMYIVICKYFKSSSHEDDDRCDETS</sequence>
<feature type="transmembrane region" description="Helical" evidence="6">
    <location>
        <begin position="285"/>
        <end position="306"/>
    </location>
</feature>
<evidence type="ECO:0008006" key="9">
    <source>
        <dbReference type="Google" id="ProtNLM"/>
    </source>
</evidence>
<evidence type="ECO:0000313" key="8">
    <source>
        <dbReference type="EMBL" id="VDD19549.1"/>
    </source>
</evidence>
<proteinExistence type="inferred from homology"/>
<dbReference type="Gene3D" id="1.20.1250.20">
    <property type="entry name" value="MFS general substrate transporter like domains"/>
    <property type="match status" value="1"/>
</dbReference>
<dbReference type="SUPFAM" id="SSF103473">
    <property type="entry name" value="MFS general substrate transporter"/>
    <property type="match status" value="1"/>
</dbReference>
<dbReference type="GO" id="GO:0022857">
    <property type="term" value="F:transmembrane transporter activity"/>
    <property type="evidence" value="ECO:0007669"/>
    <property type="project" value="InterPro"/>
</dbReference>
<dbReference type="Pfam" id="PF00854">
    <property type="entry name" value="PTR2"/>
    <property type="match status" value="1"/>
</dbReference>
<evidence type="ECO:0000256" key="1">
    <source>
        <dbReference type="ARBA" id="ARBA00004141"/>
    </source>
</evidence>
<evidence type="ECO:0000256" key="2">
    <source>
        <dbReference type="ARBA" id="ARBA00005982"/>
    </source>
</evidence>
<evidence type="ECO:0000256" key="4">
    <source>
        <dbReference type="ARBA" id="ARBA00022989"/>
    </source>
</evidence>
<comment type="subcellular location">
    <subcellularLocation>
        <location evidence="1">Membrane</location>
        <topology evidence="1">Multi-pass membrane protein</topology>
    </subcellularLocation>
</comment>
<keyword evidence="4 6" id="KW-1133">Transmembrane helix</keyword>
<dbReference type="EMBL" id="LS974626">
    <property type="protein sequence ID" value="CAG7911234.1"/>
    <property type="molecule type" value="Genomic_DNA"/>
</dbReference>
<evidence type="ECO:0000313" key="7">
    <source>
        <dbReference type="EMBL" id="CAG7911234.1"/>
    </source>
</evidence>
<evidence type="ECO:0000256" key="3">
    <source>
        <dbReference type="ARBA" id="ARBA00022692"/>
    </source>
</evidence>
<feature type="transmembrane region" description="Helical" evidence="6">
    <location>
        <begin position="244"/>
        <end position="264"/>
    </location>
</feature>
<dbReference type="InterPro" id="IPR000109">
    <property type="entry name" value="POT_fam"/>
</dbReference>
<keyword evidence="3 6" id="KW-0812">Transmembrane</keyword>
<evidence type="ECO:0000256" key="6">
    <source>
        <dbReference type="SAM" id="Phobius"/>
    </source>
</evidence>
<feature type="transmembrane region" description="Helical" evidence="6">
    <location>
        <begin position="12"/>
        <end position="38"/>
    </location>
</feature>
<evidence type="ECO:0000256" key="5">
    <source>
        <dbReference type="ARBA" id="ARBA00023136"/>
    </source>
</evidence>
<dbReference type="EMBL" id="LR031577">
    <property type="protein sequence ID" value="VDD19549.1"/>
    <property type="molecule type" value="Genomic_DNA"/>
</dbReference>
<dbReference type="Gramene" id="A10p24800.2_BraZ1">
    <property type="protein sequence ID" value="A10p24800.2_BraZ1.CDS"/>
    <property type="gene ID" value="A10g24800.2_BraZ1"/>
</dbReference>
<dbReference type="PANTHER" id="PTHR11654">
    <property type="entry name" value="OLIGOPEPTIDE TRANSPORTER-RELATED"/>
    <property type="match status" value="1"/>
</dbReference>
<feature type="transmembrane region" description="Helical" evidence="6">
    <location>
        <begin position="332"/>
        <end position="354"/>
    </location>
</feature>